<evidence type="ECO:0000313" key="1">
    <source>
        <dbReference type="EMBL" id="TFK61416.1"/>
    </source>
</evidence>
<protein>
    <submittedName>
        <fullName evidence="1">Uncharacterized protein</fullName>
    </submittedName>
</protein>
<accession>A0ACD3A6Y3</accession>
<organism evidence="1 2">
    <name type="scientific">Pluteus cervinus</name>
    <dbReference type="NCBI Taxonomy" id="181527"/>
    <lineage>
        <taxon>Eukaryota</taxon>
        <taxon>Fungi</taxon>
        <taxon>Dikarya</taxon>
        <taxon>Basidiomycota</taxon>
        <taxon>Agaricomycotina</taxon>
        <taxon>Agaricomycetes</taxon>
        <taxon>Agaricomycetidae</taxon>
        <taxon>Agaricales</taxon>
        <taxon>Pluteineae</taxon>
        <taxon>Pluteaceae</taxon>
        <taxon>Pluteus</taxon>
    </lineage>
</organism>
<proteinExistence type="predicted"/>
<dbReference type="EMBL" id="ML208662">
    <property type="protein sequence ID" value="TFK61416.1"/>
    <property type="molecule type" value="Genomic_DNA"/>
</dbReference>
<reference evidence="1 2" key="1">
    <citation type="journal article" date="2019" name="Nat. Ecol. Evol.">
        <title>Megaphylogeny resolves global patterns of mushroom evolution.</title>
        <authorList>
            <person name="Varga T."/>
            <person name="Krizsan K."/>
            <person name="Foldi C."/>
            <person name="Dima B."/>
            <person name="Sanchez-Garcia M."/>
            <person name="Sanchez-Ramirez S."/>
            <person name="Szollosi G.J."/>
            <person name="Szarkandi J.G."/>
            <person name="Papp V."/>
            <person name="Albert L."/>
            <person name="Andreopoulos W."/>
            <person name="Angelini C."/>
            <person name="Antonin V."/>
            <person name="Barry K.W."/>
            <person name="Bougher N.L."/>
            <person name="Buchanan P."/>
            <person name="Buyck B."/>
            <person name="Bense V."/>
            <person name="Catcheside P."/>
            <person name="Chovatia M."/>
            <person name="Cooper J."/>
            <person name="Damon W."/>
            <person name="Desjardin D."/>
            <person name="Finy P."/>
            <person name="Geml J."/>
            <person name="Haridas S."/>
            <person name="Hughes K."/>
            <person name="Justo A."/>
            <person name="Karasinski D."/>
            <person name="Kautmanova I."/>
            <person name="Kiss B."/>
            <person name="Kocsube S."/>
            <person name="Kotiranta H."/>
            <person name="LaButti K.M."/>
            <person name="Lechner B.E."/>
            <person name="Liimatainen K."/>
            <person name="Lipzen A."/>
            <person name="Lukacs Z."/>
            <person name="Mihaltcheva S."/>
            <person name="Morgado L.N."/>
            <person name="Niskanen T."/>
            <person name="Noordeloos M.E."/>
            <person name="Ohm R.A."/>
            <person name="Ortiz-Santana B."/>
            <person name="Ovrebo C."/>
            <person name="Racz N."/>
            <person name="Riley R."/>
            <person name="Savchenko A."/>
            <person name="Shiryaev A."/>
            <person name="Soop K."/>
            <person name="Spirin V."/>
            <person name="Szebenyi C."/>
            <person name="Tomsovsky M."/>
            <person name="Tulloss R.E."/>
            <person name="Uehling J."/>
            <person name="Grigoriev I.V."/>
            <person name="Vagvolgyi C."/>
            <person name="Papp T."/>
            <person name="Martin F.M."/>
            <person name="Miettinen O."/>
            <person name="Hibbett D.S."/>
            <person name="Nagy L.G."/>
        </authorList>
    </citation>
    <scope>NUCLEOTIDE SEQUENCE [LARGE SCALE GENOMIC DNA]</scope>
    <source>
        <strain evidence="1 2">NL-1719</strain>
    </source>
</reference>
<sequence>MSSSPPQYPEVIGALLFTYFHLDRSAIDDPGVLKSLGLSCAPSETNTPVGWKDDEARAIGKLRVYMRPNSYEENVHFLQSGSGCVAGRLAWTEVFQREIGPRVNKFVHNLMFKAGRHPIQLMEAQNTHDLPDFTAVRSDDIEEQVADFFGPVTRHSAAFLLDGPAPASQIVDFVLEGFRKAHGKAVGRLQKVEEDLERAMERKPPGQTLRFDLANYFTLAIVEDGRVTLEEAGNAIKALSDFMKVARWLPLCGPKAYKYNERLTTKFDSKLVGDIDGRTLENWVEEASDEESGRLVEITPNYFELVDL</sequence>
<name>A0ACD3A6Y3_9AGAR</name>
<gene>
    <name evidence="1" type="ORF">BDN72DRAFT_863624</name>
</gene>
<dbReference type="Proteomes" id="UP000308600">
    <property type="component" value="Unassembled WGS sequence"/>
</dbReference>
<keyword evidence="2" id="KW-1185">Reference proteome</keyword>
<evidence type="ECO:0000313" key="2">
    <source>
        <dbReference type="Proteomes" id="UP000308600"/>
    </source>
</evidence>